<evidence type="ECO:0000313" key="3">
    <source>
        <dbReference type="EMBL" id="AKU96898.1"/>
    </source>
</evidence>
<evidence type="ECO:0000313" key="4">
    <source>
        <dbReference type="Proteomes" id="UP000064967"/>
    </source>
</evidence>
<dbReference type="KEGG" id="llu:AKJ09_03562"/>
<reference evidence="3 4" key="1">
    <citation type="submission" date="2015-08" db="EMBL/GenBank/DDBJ databases">
        <authorList>
            <person name="Babu N.S."/>
            <person name="Beckwith C.J."/>
            <person name="Beseler K.G."/>
            <person name="Brison A."/>
            <person name="Carone J.V."/>
            <person name="Caskin T.P."/>
            <person name="Diamond M."/>
            <person name="Durham M.E."/>
            <person name="Foxe J.M."/>
            <person name="Go M."/>
            <person name="Henderson B.A."/>
            <person name="Jones I.B."/>
            <person name="McGettigan J.A."/>
            <person name="Micheletti S.J."/>
            <person name="Nasrallah M.E."/>
            <person name="Ortiz D."/>
            <person name="Piller C.R."/>
            <person name="Privatt S.R."/>
            <person name="Schneider S.L."/>
            <person name="Sharp S."/>
            <person name="Smith T.C."/>
            <person name="Stanton J.D."/>
            <person name="Ullery H.E."/>
            <person name="Wilson R.J."/>
            <person name="Serrano M.G."/>
            <person name="Buck G."/>
            <person name="Lee V."/>
            <person name="Wang Y."/>
            <person name="Carvalho R."/>
            <person name="Voegtly L."/>
            <person name="Shi R."/>
            <person name="Duckworth R."/>
            <person name="Johnson A."/>
            <person name="Loviza R."/>
            <person name="Walstead R."/>
            <person name="Shah Z."/>
            <person name="Kiflezghi M."/>
            <person name="Wade K."/>
            <person name="Ball S.L."/>
            <person name="Bradley K.W."/>
            <person name="Asai D.J."/>
            <person name="Bowman C.A."/>
            <person name="Russell D.A."/>
            <person name="Pope W.H."/>
            <person name="Jacobs-Sera D."/>
            <person name="Hendrix R.W."/>
            <person name="Hatfull G.F."/>
        </authorList>
    </citation>
    <scope>NUCLEOTIDE SEQUENCE [LARGE SCALE GENOMIC DNA]</scope>
    <source>
        <strain evidence="3 4">DSM 27648</strain>
    </source>
</reference>
<dbReference type="STRING" id="1391654.AKJ09_03562"/>
<keyword evidence="2" id="KW-0732">Signal</keyword>
<organism evidence="3 4">
    <name type="scientific">Labilithrix luteola</name>
    <dbReference type="NCBI Taxonomy" id="1391654"/>
    <lineage>
        <taxon>Bacteria</taxon>
        <taxon>Pseudomonadati</taxon>
        <taxon>Myxococcota</taxon>
        <taxon>Polyangia</taxon>
        <taxon>Polyangiales</taxon>
        <taxon>Labilitrichaceae</taxon>
        <taxon>Labilithrix</taxon>
    </lineage>
</organism>
<protein>
    <recommendedName>
        <fullName evidence="5">Lipoprotein</fullName>
    </recommendedName>
</protein>
<dbReference type="PROSITE" id="PS51257">
    <property type="entry name" value="PROKAR_LIPOPROTEIN"/>
    <property type="match status" value="1"/>
</dbReference>
<dbReference type="Proteomes" id="UP000064967">
    <property type="component" value="Chromosome"/>
</dbReference>
<sequence length="388" mass="40408">MVPVRRARSSSPRAVFTVFLLGAMAACTVFNGLSVPTDTEKAGAEAGAGDGSIEGGARDSSVSLPAPGFVAHDEAIAACSVIAACPHLSQGITRSLRVAVDETVLPPGPMLERWNPSFSFCVEQLSKTFDPARPGQDIVGPAVRKIAQAVSCAEARKAVLFELVPGLDARCDGGPPSKCLDDETALQCDFDEGYSLVTHCNAPYGAPSDKCKDIDAGGVGVGGCFLEDGLCPTCEGSFATFCGLDVQRQRQPYRFRTDCNALGLECTIVPGSTELGCAMSDHIVRRDSYFYPGSYCDGPRVMLSDGTFSGFVDCSSFGGNCVESSGAATCTLPGAECHPFSPGANRCNGSKLHLCVGGHWEDVTCANGCDTADAAPGRASCRPPFNPD</sequence>
<feature type="signal peptide" evidence="2">
    <location>
        <begin position="1"/>
        <end position="25"/>
    </location>
</feature>
<feature type="region of interest" description="Disordered" evidence="1">
    <location>
        <begin position="40"/>
        <end position="59"/>
    </location>
</feature>
<accession>A0A0K1PTM9</accession>
<dbReference type="AlphaFoldDB" id="A0A0K1PTM9"/>
<dbReference type="EMBL" id="CP012333">
    <property type="protein sequence ID" value="AKU96898.1"/>
    <property type="molecule type" value="Genomic_DNA"/>
</dbReference>
<gene>
    <name evidence="3" type="ORF">AKJ09_03562</name>
</gene>
<proteinExistence type="predicted"/>
<name>A0A0K1PTM9_9BACT</name>
<evidence type="ECO:0000256" key="2">
    <source>
        <dbReference type="SAM" id="SignalP"/>
    </source>
</evidence>
<feature type="chain" id="PRO_5005466259" description="Lipoprotein" evidence="2">
    <location>
        <begin position="26"/>
        <end position="388"/>
    </location>
</feature>
<evidence type="ECO:0000256" key="1">
    <source>
        <dbReference type="SAM" id="MobiDB-lite"/>
    </source>
</evidence>
<keyword evidence="4" id="KW-1185">Reference proteome</keyword>
<evidence type="ECO:0008006" key="5">
    <source>
        <dbReference type="Google" id="ProtNLM"/>
    </source>
</evidence>